<protein>
    <submittedName>
        <fullName evidence="1">Uncharacterized protein</fullName>
    </submittedName>
</protein>
<dbReference type="EMBL" id="CAKKLH010000296">
    <property type="protein sequence ID" value="CAH0109903.1"/>
    <property type="molecule type" value="Genomic_DNA"/>
</dbReference>
<accession>A0A8J2RXD3</accession>
<proteinExistence type="predicted"/>
<dbReference type="Proteomes" id="UP000789390">
    <property type="component" value="Unassembled WGS sequence"/>
</dbReference>
<keyword evidence="2" id="KW-1185">Reference proteome</keyword>
<dbReference type="AlphaFoldDB" id="A0A8J2RXD3"/>
<evidence type="ECO:0000313" key="1">
    <source>
        <dbReference type="EMBL" id="CAH0109903.1"/>
    </source>
</evidence>
<comment type="caution">
    <text evidence="1">The sequence shown here is derived from an EMBL/GenBank/DDBJ whole genome shotgun (WGS) entry which is preliminary data.</text>
</comment>
<organism evidence="1 2">
    <name type="scientific">Daphnia galeata</name>
    <dbReference type="NCBI Taxonomy" id="27404"/>
    <lineage>
        <taxon>Eukaryota</taxon>
        <taxon>Metazoa</taxon>
        <taxon>Ecdysozoa</taxon>
        <taxon>Arthropoda</taxon>
        <taxon>Crustacea</taxon>
        <taxon>Branchiopoda</taxon>
        <taxon>Diplostraca</taxon>
        <taxon>Cladocera</taxon>
        <taxon>Anomopoda</taxon>
        <taxon>Daphniidae</taxon>
        <taxon>Daphnia</taxon>
    </lineage>
</organism>
<name>A0A8J2RXD3_9CRUS</name>
<evidence type="ECO:0000313" key="2">
    <source>
        <dbReference type="Proteomes" id="UP000789390"/>
    </source>
</evidence>
<sequence length="67" mass="7674">MDWGFHHVQCYADSRCLWCTWEVGLNLSKFCLNPSLLLGMWLYGEILRSLGCIPIDEVVAVACQLRV</sequence>
<gene>
    <name evidence="1" type="ORF">DGAL_LOCUS13393</name>
</gene>
<reference evidence="1" key="1">
    <citation type="submission" date="2021-11" db="EMBL/GenBank/DDBJ databases">
        <authorList>
            <person name="Schell T."/>
        </authorList>
    </citation>
    <scope>NUCLEOTIDE SEQUENCE</scope>
    <source>
        <strain evidence="1">M5</strain>
    </source>
</reference>